<dbReference type="Proteomes" id="UP000018050">
    <property type="component" value="Unassembled WGS sequence"/>
</dbReference>
<dbReference type="RefSeq" id="XP_013248812.1">
    <property type="nucleotide sequence ID" value="XM_013393358.1"/>
</dbReference>
<dbReference type="InterPro" id="IPR012677">
    <property type="entry name" value="Nucleotide-bd_a/b_plait_sf"/>
</dbReference>
<dbReference type="VEuPathDB" id="ToxoDB:EAH_00022070"/>
<gene>
    <name evidence="4" type="ORF">EAH_00022070</name>
</gene>
<dbReference type="InterPro" id="IPR035979">
    <property type="entry name" value="RBD_domain_sf"/>
</dbReference>
<feature type="compositionally biased region" description="Low complexity" evidence="2">
    <location>
        <begin position="1"/>
        <end position="12"/>
    </location>
</feature>
<feature type="region of interest" description="Disordered" evidence="2">
    <location>
        <begin position="1"/>
        <end position="28"/>
    </location>
</feature>
<feature type="domain" description="RRM" evidence="3">
    <location>
        <begin position="58"/>
        <end position="135"/>
    </location>
</feature>
<keyword evidence="5" id="KW-1185">Reference proteome</keyword>
<dbReference type="Gene3D" id="3.30.70.330">
    <property type="match status" value="1"/>
</dbReference>
<dbReference type="PROSITE" id="PS50102">
    <property type="entry name" value="RRM"/>
    <property type="match status" value="1"/>
</dbReference>
<protein>
    <submittedName>
        <fullName evidence="4">U2 small nuclear ribonucleoprotein, putative</fullName>
    </submittedName>
</protein>
<keyword evidence="4" id="KW-0687">Ribonucleoprotein</keyword>
<dbReference type="OrthoDB" id="277802at2759"/>
<dbReference type="GeneID" id="25270277"/>
<keyword evidence="1" id="KW-0694">RNA-binding</keyword>
<organism evidence="4 5">
    <name type="scientific">Eimeria acervulina</name>
    <name type="common">Coccidian parasite</name>
    <dbReference type="NCBI Taxonomy" id="5801"/>
    <lineage>
        <taxon>Eukaryota</taxon>
        <taxon>Sar</taxon>
        <taxon>Alveolata</taxon>
        <taxon>Apicomplexa</taxon>
        <taxon>Conoidasida</taxon>
        <taxon>Coccidia</taxon>
        <taxon>Eucoccidiorida</taxon>
        <taxon>Eimeriorina</taxon>
        <taxon>Eimeriidae</taxon>
        <taxon>Eimeria</taxon>
    </lineage>
</organism>
<dbReference type="FunFam" id="3.30.70.330:FF:000039">
    <property type="entry name" value="U1 small nuclear ribonucleoprotein A"/>
    <property type="match status" value="1"/>
</dbReference>
<proteinExistence type="predicted"/>
<reference evidence="4" key="2">
    <citation type="submission" date="2013-10" db="EMBL/GenBank/DDBJ databases">
        <authorList>
            <person name="Aslett M."/>
        </authorList>
    </citation>
    <scope>NUCLEOTIDE SEQUENCE [LARGE SCALE GENOMIC DNA]</scope>
    <source>
        <strain evidence="4">Houghton</strain>
    </source>
</reference>
<feature type="compositionally biased region" description="Low complexity" evidence="2">
    <location>
        <begin position="19"/>
        <end position="28"/>
    </location>
</feature>
<dbReference type="EMBL" id="HG671661">
    <property type="protein sequence ID" value="CDI81490.1"/>
    <property type="molecule type" value="Genomic_DNA"/>
</dbReference>
<dbReference type="SUPFAM" id="SSF54928">
    <property type="entry name" value="RNA-binding domain, RBD"/>
    <property type="match status" value="1"/>
</dbReference>
<accession>U6GMS3</accession>
<evidence type="ECO:0000256" key="2">
    <source>
        <dbReference type="SAM" id="MobiDB-lite"/>
    </source>
</evidence>
<evidence type="ECO:0000256" key="1">
    <source>
        <dbReference type="PROSITE-ProRule" id="PRU00176"/>
    </source>
</evidence>
<evidence type="ECO:0000313" key="4">
    <source>
        <dbReference type="EMBL" id="CDI81490.1"/>
    </source>
</evidence>
<dbReference type="CDD" id="cd12246">
    <property type="entry name" value="RRM1_U1A_like"/>
    <property type="match status" value="1"/>
</dbReference>
<evidence type="ECO:0000313" key="5">
    <source>
        <dbReference type="Proteomes" id="UP000018050"/>
    </source>
</evidence>
<name>U6GMS3_EIMAC</name>
<dbReference type="AlphaFoldDB" id="U6GMS3"/>
<sequence>MAASTSSTAAGAPRGGPPGVSSGAPAAAPVGAPASGGASGVSSGGAPGIVMADTVPNPTLYMSNLNDRIPLKELRACLYELCCAFGLVLDVNAGGKTRGQAFVVFGELSSATAALKGLQGKEFLGKPLRVQYAKNKSDAYLKFIDQYKPRKPNAPRTPVAAAAPKVRK</sequence>
<dbReference type="InterPro" id="IPR000504">
    <property type="entry name" value="RRM_dom"/>
</dbReference>
<reference evidence="4" key="1">
    <citation type="submission" date="2013-10" db="EMBL/GenBank/DDBJ databases">
        <title>Genomic analysis of the causative agents of coccidiosis in chickens.</title>
        <authorList>
            <person name="Reid A.J."/>
            <person name="Blake D."/>
            <person name="Billington K."/>
            <person name="Browne H."/>
            <person name="Dunn M."/>
            <person name="Hung S."/>
            <person name="Kawahara F."/>
            <person name="Miranda-Saavedra D."/>
            <person name="Mourier T."/>
            <person name="Nagra H."/>
            <person name="Otto T.D."/>
            <person name="Rawlings N."/>
            <person name="Sanchez A."/>
            <person name="Sanders M."/>
            <person name="Subramaniam C."/>
            <person name="Tay Y."/>
            <person name="Dear P."/>
            <person name="Doerig C."/>
            <person name="Gruber A."/>
            <person name="Parkinson J."/>
            <person name="Shirley M."/>
            <person name="Wan K.L."/>
            <person name="Berriman M."/>
            <person name="Tomley F."/>
            <person name="Pain A."/>
        </authorList>
    </citation>
    <scope>NUCLEOTIDE SEQUENCE [LARGE SCALE GENOMIC DNA]</scope>
    <source>
        <strain evidence="4">Houghton</strain>
    </source>
</reference>
<dbReference type="GO" id="GO:1990904">
    <property type="term" value="C:ribonucleoprotein complex"/>
    <property type="evidence" value="ECO:0007669"/>
    <property type="project" value="UniProtKB-KW"/>
</dbReference>
<dbReference type="SMART" id="SM00360">
    <property type="entry name" value="RRM"/>
    <property type="match status" value="1"/>
</dbReference>
<evidence type="ECO:0000259" key="3">
    <source>
        <dbReference type="PROSITE" id="PS50102"/>
    </source>
</evidence>
<dbReference type="GO" id="GO:0003723">
    <property type="term" value="F:RNA binding"/>
    <property type="evidence" value="ECO:0007669"/>
    <property type="project" value="UniProtKB-UniRule"/>
</dbReference>
<dbReference type="Pfam" id="PF00076">
    <property type="entry name" value="RRM_1"/>
    <property type="match status" value="1"/>
</dbReference>